<keyword evidence="1" id="KW-0812">Transmembrane</keyword>
<feature type="transmembrane region" description="Helical" evidence="1">
    <location>
        <begin position="104"/>
        <end position="122"/>
    </location>
</feature>
<dbReference type="GeneID" id="63684867"/>
<dbReference type="Pfam" id="PF20151">
    <property type="entry name" value="DUF6533"/>
    <property type="match status" value="1"/>
</dbReference>
<evidence type="ECO:0000259" key="2">
    <source>
        <dbReference type="Pfam" id="PF20151"/>
    </source>
</evidence>
<sequence>MANRTQQAELAAEETALFNASVEQYSFAVGLCLVVYDILLTTPDEVRLIWKTPRSFIKYLYFFNRYVALVLFFLVVYAPGAVLWVSGLNMCGVCGMPPYLWVDWPSMILVESIVCAMITYKTGEHARSGARTPLLSAMLRDGWIYYIAMLLGEITNLINFTVAPDSLYFFALFPFSALSTVVTSRIYLSLRNVTNPKEWEAATIVANNVGLNASNPLPNPHLAFPRREAPPRMARTSHSTSDGALEVELGDLDEWSI</sequence>
<dbReference type="AlphaFoldDB" id="M5G8J2"/>
<evidence type="ECO:0000313" key="4">
    <source>
        <dbReference type="Proteomes" id="UP000030653"/>
    </source>
</evidence>
<organism evidence="3 4">
    <name type="scientific">Dacryopinax primogenitus (strain DJM 731)</name>
    <name type="common">Brown rot fungus</name>
    <dbReference type="NCBI Taxonomy" id="1858805"/>
    <lineage>
        <taxon>Eukaryota</taxon>
        <taxon>Fungi</taxon>
        <taxon>Dikarya</taxon>
        <taxon>Basidiomycota</taxon>
        <taxon>Agaricomycotina</taxon>
        <taxon>Dacrymycetes</taxon>
        <taxon>Dacrymycetales</taxon>
        <taxon>Dacrymycetaceae</taxon>
        <taxon>Dacryopinax</taxon>
    </lineage>
</organism>
<dbReference type="HOGENOM" id="CLU_035509_5_0_1"/>
<dbReference type="InterPro" id="IPR045340">
    <property type="entry name" value="DUF6533"/>
</dbReference>
<dbReference type="EMBL" id="JH795857">
    <property type="protein sequence ID" value="EJU05069.1"/>
    <property type="molecule type" value="Genomic_DNA"/>
</dbReference>
<keyword evidence="4" id="KW-1185">Reference proteome</keyword>
<evidence type="ECO:0000313" key="3">
    <source>
        <dbReference type="EMBL" id="EJU05069.1"/>
    </source>
</evidence>
<dbReference type="OrthoDB" id="3350812at2759"/>
<protein>
    <recommendedName>
        <fullName evidence="2">DUF6533 domain-containing protein</fullName>
    </recommendedName>
</protein>
<feature type="transmembrane region" description="Helical" evidence="1">
    <location>
        <begin position="168"/>
        <end position="188"/>
    </location>
</feature>
<evidence type="ECO:0000256" key="1">
    <source>
        <dbReference type="SAM" id="Phobius"/>
    </source>
</evidence>
<feature type="transmembrane region" description="Helical" evidence="1">
    <location>
        <begin position="63"/>
        <end position="84"/>
    </location>
</feature>
<proteinExistence type="predicted"/>
<keyword evidence="1" id="KW-0472">Membrane</keyword>
<dbReference type="RefSeq" id="XP_040631963.1">
    <property type="nucleotide sequence ID" value="XM_040769805.1"/>
</dbReference>
<reference evidence="3 4" key="1">
    <citation type="journal article" date="2012" name="Science">
        <title>The Paleozoic origin of enzymatic lignin decomposition reconstructed from 31 fungal genomes.</title>
        <authorList>
            <person name="Floudas D."/>
            <person name="Binder M."/>
            <person name="Riley R."/>
            <person name="Barry K."/>
            <person name="Blanchette R.A."/>
            <person name="Henrissat B."/>
            <person name="Martinez A.T."/>
            <person name="Otillar R."/>
            <person name="Spatafora J.W."/>
            <person name="Yadav J.S."/>
            <person name="Aerts A."/>
            <person name="Benoit I."/>
            <person name="Boyd A."/>
            <person name="Carlson A."/>
            <person name="Copeland A."/>
            <person name="Coutinho P.M."/>
            <person name="de Vries R.P."/>
            <person name="Ferreira P."/>
            <person name="Findley K."/>
            <person name="Foster B."/>
            <person name="Gaskell J."/>
            <person name="Glotzer D."/>
            <person name="Gorecki P."/>
            <person name="Heitman J."/>
            <person name="Hesse C."/>
            <person name="Hori C."/>
            <person name="Igarashi K."/>
            <person name="Jurgens J.A."/>
            <person name="Kallen N."/>
            <person name="Kersten P."/>
            <person name="Kohler A."/>
            <person name="Kuees U."/>
            <person name="Kumar T.K.A."/>
            <person name="Kuo A."/>
            <person name="LaButti K."/>
            <person name="Larrondo L.F."/>
            <person name="Lindquist E."/>
            <person name="Ling A."/>
            <person name="Lombard V."/>
            <person name="Lucas S."/>
            <person name="Lundell T."/>
            <person name="Martin R."/>
            <person name="McLaughlin D.J."/>
            <person name="Morgenstern I."/>
            <person name="Morin E."/>
            <person name="Murat C."/>
            <person name="Nagy L.G."/>
            <person name="Nolan M."/>
            <person name="Ohm R.A."/>
            <person name="Patyshakuliyeva A."/>
            <person name="Rokas A."/>
            <person name="Ruiz-Duenas F.J."/>
            <person name="Sabat G."/>
            <person name="Salamov A."/>
            <person name="Samejima M."/>
            <person name="Schmutz J."/>
            <person name="Slot J.C."/>
            <person name="St John F."/>
            <person name="Stenlid J."/>
            <person name="Sun H."/>
            <person name="Sun S."/>
            <person name="Syed K."/>
            <person name="Tsang A."/>
            <person name="Wiebenga A."/>
            <person name="Young D."/>
            <person name="Pisabarro A."/>
            <person name="Eastwood D.C."/>
            <person name="Martin F."/>
            <person name="Cullen D."/>
            <person name="Grigoriev I.V."/>
            <person name="Hibbett D.S."/>
        </authorList>
    </citation>
    <scope>NUCLEOTIDE SEQUENCE [LARGE SCALE GENOMIC DNA]</scope>
    <source>
        <strain evidence="3 4">DJM-731 SS1</strain>
    </source>
</reference>
<accession>M5G8J2</accession>
<name>M5G8J2_DACPD</name>
<gene>
    <name evidence="3" type="ORF">DACRYDRAFT_114352</name>
</gene>
<keyword evidence="1" id="KW-1133">Transmembrane helix</keyword>
<feature type="transmembrane region" description="Helical" evidence="1">
    <location>
        <begin position="143"/>
        <end position="162"/>
    </location>
</feature>
<feature type="domain" description="DUF6533" evidence="2">
    <location>
        <begin position="25"/>
        <end position="70"/>
    </location>
</feature>
<dbReference type="Proteomes" id="UP000030653">
    <property type="component" value="Unassembled WGS sequence"/>
</dbReference>